<keyword evidence="3" id="KW-1185">Reference proteome</keyword>
<evidence type="ECO:0000313" key="2">
    <source>
        <dbReference type="EMBL" id="MXO58206.1"/>
    </source>
</evidence>
<dbReference type="RefSeq" id="WP_159791494.1">
    <property type="nucleotide sequence ID" value="NZ_WTYM01000022.1"/>
</dbReference>
<organism evidence="2 3">
    <name type="scientific">Croceibacterium salegens</name>
    <dbReference type="NCBI Taxonomy" id="1737568"/>
    <lineage>
        <taxon>Bacteria</taxon>
        <taxon>Pseudomonadati</taxon>
        <taxon>Pseudomonadota</taxon>
        <taxon>Alphaproteobacteria</taxon>
        <taxon>Sphingomonadales</taxon>
        <taxon>Erythrobacteraceae</taxon>
        <taxon>Croceibacterium</taxon>
    </lineage>
</organism>
<accession>A0A6I4STH7</accession>
<sequence length="139" mass="14951">MPRRSRDRVSNKGTVSKALGGARKAIAKVPGPSTNAATNLLIADIAMRASSRLFRKTMEKGLLRLKFPAEQAHDIVEGKTMGHTLMTAAVARIATRSVPGALAVAGVLFGKAVIDRSMGRRKSSRRGMRRLNKQAENAD</sequence>
<evidence type="ECO:0000313" key="3">
    <source>
        <dbReference type="Proteomes" id="UP000433652"/>
    </source>
</evidence>
<feature type="region of interest" description="Disordered" evidence="1">
    <location>
        <begin position="119"/>
        <end position="139"/>
    </location>
</feature>
<dbReference type="OrthoDB" id="7391946at2"/>
<feature type="compositionally biased region" description="Basic residues" evidence="1">
    <location>
        <begin position="119"/>
        <end position="132"/>
    </location>
</feature>
<reference evidence="2 3" key="1">
    <citation type="submission" date="2019-12" db="EMBL/GenBank/DDBJ databases">
        <title>Genomic-based taxomic classification of the family Erythrobacteraceae.</title>
        <authorList>
            <person name="Xu L."/>
        </authorList>
    </citation>
    <scope>NUCLEOTIDE SEQUENCE [LARGE SCALE GENOMIC DNA]</scope>
    <source>
        <strain evidence="2 3">MCCC 1K01500</strain>
    </source>
</reference>
<dbReference type="EMBL" id="WTYM01000022">
    <property type="protein sequence ID" value="MXO58206.1"/>
    <property type="molecule type" value="Genomic_DNA"/>
</dbReference>
<evidence type="ECO:0000256" key="1">
    <source>
        <dbReference type="SAM" id="MobiDB-lite"/>
    </source>
</evidence>
<protein>
    <submittedName>
        <fullName evidence="2">Uncharacterized protein</fullName>
    </submittedName>
</protein>
<gene>
    <name evidence="2" type="ORF">GRI89_01425</name>
</gene>
<name>A0A6I4STH7_9SPHN</name>
<comment type="caution">
    <text evidence="2">The sequence shown here is derived from an EMBL/GenBank/DDBJ whole genome shotgun (WGS) entry which is preliminary data.</text>
</comment>
<proteinExistence type="predicted"/>
<dbReference type="Proteomes" id="UP000433652">
    <property type="component" value="Unassembled WGS sequence"/>
</dbReference>
<dbReference type="AlphaFoldDB" id="A0A6I4STH7"/>